<keyword evidence="2" id="KW-1185">Reference proteome</keyword>
<evidence type="ECO:0000313" key="2">
    <source>
        <dbReference type="Proteomes" id="UP000693970"/>
    </source>
</evidence>
<reference evidence="1" key="2">
    <citation type="submission" date="2021-04" db="EMBL/GenBank/DDBJ databases">
        <authorList>
            <person name="Podell S."/>
        </authorList>
    </citation>
    <scope>NUCLEOTIDE SEQUENCE</scope>
    <source>
        <strain evidence="1">Hildebrandi</strain>
    </source>
</reference>
<protein>
    <submittedName>
        <fullName evidence="1">Uncharacterized protein</fullName>
    </submittedName>
</protein>
<accession>A0A9K3KCD9</accession>
<proteinExistence type="predicted"/>
<gene>
    <name evidence="1" type="ORF">IV203_024163</name>
</gene>
<dbReference type="Proteomes" id="UP000693970">
    <property type="component" value="Unassembled WGS sequence"/>
</dbReference>
<comment type="caution">
    <text evidence="1">The sequence shown here is derived from an EMBL/GenBank/DDBJ whole genome shotgun (WGS) entry which is preliminary data.</text>
</comment>
<evidence type="ECO:0000313" key="1">
    <source>
        <dbReference type="EMBL" id="KAG7340620.1"/>
    </source>
</evidence>
<dbReference type="AlphaFoldDB" id="A0A9K3KCD9"/>
<sequence length="374" mass="42749">MYHRTNASRTPKRAHKRNNNVFFSVSRHGIGGKVVLLRVNEAEPRSQQPGYDFVLKQAFERNHIQQRFIDDAGVEIPCLDSMHIRKNLESNETLQNRNGYPQRCYVFLDDMFMPSSLQQHLDQLKSIVDICQNICLNNDNGKILNSWNPWSIECDLSTTTTQSFNEPYIFPSVDTVATENSTVNLCRAIYSTLDNTTDAPENVIIYEFDDIVKSLFRQRPNGLGYCDHAIRELGFPPCAKTLSRTITARIGKLTQSVQHVLESVPDDDAATDLPGIFFLNNMNMFLNKASFSDEHMEMLHQLHEKASVLNIIHIKDKWKAFVVKYTSITKGSKKRHPGRLKDEEFPTDSSTATRMSLFTTVCDGSIFYFFNCGN</sequence>
<name>A0A9K3KCD9_9STRA</name>
<organism evidence="1 2">
    <name type="scientific">Nitzschia inconspicua</name>
    <dbReference type="NCBI Taxonomy" id="303405"/>
    <lineage>
        <taxon>Eukaryota</taxon>
        <taxon>Sar</taxon>
        <taxon>Stramenopiles</taxon>
        <taxon>Ochrophyta</taxon>
        <taxon>Bacillariophyta</taxon>
        <taxon>Bacillariophyceae</taxon>
        <taxon>Bacillariophycidae</taxon>
        <taxon>Bacillariales</taxon>
        <taxon>Bacillariaceae</taxon>
        <taxon>Nitzschia</taxon>
    </lineage>
</organism>
<dbReference type="EMBL" id="JAGRRH010000027">
    <property type="protein sequence ID" value="KAG7340620.1"/>
    <property type="molecule type" value="Genomic_DNA"/>
</dbReference>
<reference evidence="1" key="1">
    <citation type="journal article" date="2021" name="Sci. Rep.">
        <title>Diploid genomic architecture of Nitzschia inconspicua, an elite biomass production diatom.</title>
        <authorList>
            <person name="Oliver A."/>
            <person name="Podell S."/>
            <person name="Pinowska A."/>
            <person name="Traller J.C."/>
            <person name="Smith S.R."/>
            <person name="McClure R."/>
            <person name="Beliaev A."/>
            <person name="Bohutskyi P."/>
            <person name="Hill E.A."/>
            <person name="Rabines A."/>
            <person name="Zheng H."/>
            <person name="Allen L.Z."/>
            <person name="Kuo A."/>
            <person name="Grigoriev I.V."/>
            <person name="Allen A.E."/>
            <person name="Hazlebeck D."/>
            <person name="Allen E.E."/>
        </authorList>
    </citation>
    <scope>NUCLEOTIDE SEQUENCE</scope>
    <source>
        <strain evidence="1">Hildebrandi</strain>
    </source>
</reference>